<dbReference type="Proteomes" id="UP000321926">
    <property type="component" value="Unassembled WGS sequence"/>
</dbReference>
<accession>A0A5C8JGC8</accession>
<name>A0A5C8JGC8_9BACT</name>
<dbReference type="EMBL" id="VRTY01000070">
    <property type="protein sequence ID" value="TXK36789.1"/>
    <property type="molecule type" value="Genomic_DNA"/>
</dbReference>
<sequence>MRKIEIFIDGKIAHLSEQLKVVIDTKVVSEFRNPLKKTGALTYSVIFPPTQNNKVVFDFQNERQLLGKFRKEYACEVQMDGITVIDGTFIIERISKNGFEGFIVSNNGGRISDIISEDKKLKEITSFASVDFEGDKTVWEYLDKDVVAENSEIAFPYVVDSFARVNSLSGATVDGIEYNLGYENFGVSHFTKAVFKNIFKDAGYELEGNILNDETFRRLLLLYTSNGDSASYNYGVLNPLNCLTVANYLNPAPIYEFLDYNIYAIEPEKYELQSGDLSFSLGRDGVYTCKYTSNYTFDIKVKSYVYDAATNTNLETKQFLLFREIGDSEYSEELDGLTNTFTGLSAYSFEDRFTLNTGASFSTVSGNVHTHTSSFTARLTEGKQYRVQVYTAIRKVAVANVTNLRLVAERLESWFKITAVDGRVNIDPARFLPDMTQLEFVNAIFKLFNLYYQVDEESKKILLYTRDEWFALNRDNVINLSPQLNLDDFEETPLTQKDVADTYYKWATDESDYLLTYTDYMSRVNSDISEDVYELPFAPLAFLKKNIVKRIGGFMIATGYDLIPAAIPATDIVDASVLEDFEASSNFSYKPKLALYYGSGYLAEGNLSLDTENPYGLNGYYLMFDRTAGLTGGYAYDQYGARRYKRLPKLTFFNVKEQPGYEVELITATREFRVVENTSDTIYTTGNTEFITSVEKADELDSRSIAMIGGKSIFQEFYENDLLVTYWSNYIEGQMKINPILYEKLNGRNIIRIDDDLFLLESISNYDLTGNTARIRLYKLVSS</sequence>
<evidence type="ECO:0000313" key="2">
    <source>
        <dbReference type="Proteomes" id="UP000321926"/>
    </source>
</evidence>
<proteinExistence type="predicted"/>
<evidence type="ECO:0000313" key="1">
    <source>
        <dbReference type="EMBL" id="TXK36789.1"/>
    </source>
</evidence>
<dbReference type="AlphaFoldDB" id="A0A5C8JGC8"/>
<dbReference type="OrthoDB" id="859288at2"/>
<dbReference type="RefSeq" id="WP_147922910.1">
    <property type="nucleotide sequence ID" value="NZ_VRTY01000070.1"/>
</dbReference>
<gene>
    <name evidence="1" type="ORF">FVR03_16740</name>
</gene>
<keyword evidence="2" id="KW-1185">Reference proteome</keyword>
<organism evidence="1 2">
    <name type="scientific">Pontibacter qinzhouensis</name>
    <dbReference type="NCBI Taxonomy" id="2603253"/>
    <lineage>
        <taxon>Bacteria</taxon>
        <taxon>Pseudomonadati</taxon>
        <taxon>Bacteroidota</taxon>
        <taxon>Cytophagia</taxon>
        <taxon>Cytophagales</taxon>
        <taxon>Hymenobacteraceae</taxon>
        <taxon>Pontibacter</taxon>
    </lineage>
</organism>
<protein>
    <submittedName>
        <fullName evidence="1">Uncharacterized protein</fullName>
    </submittedName>
</protein>
<comment type="caution">
    <text evidence="1">The sequence shown here is derived from an EMBL/GenBank/DDBJ whole genome shotgun (WGS) entry which is preliminary data.</text>
</comment>
<reference evidence="1 2" key="1">
    <citation type="submission" date="2019-08" db="EMBL/GenBank/DDBJ databases">
        <authorList>
            <person name="Shi S."/>
        </authorList>
    </citation>
    <scope>NUCLEOTIDE SEQUENCE [LARGE SCALE GENOMIC DNA]</scope>
    <source>
        <strain evidence="1 2">GY10130</strain>
    </source>
</reference>